<name>A0ACD5XPU4_AVESA</name>
<accession>A0ACD5XPU4</accession>
<dbReference type="Proteomes" id="UP001732700">
    <property type="component" value="Chromosome 5A"/>
</dbReference>
<sequence length="925" mass="105099">MDIAMGAIGPLLLKLGDLLAGEFTLEKRARKGIESLMTELELMHAALRKVAKVPWEHLDEGVKIWAGKVKELSYHMEDIVDAFMIRVDDRDELANPRNRVKKLFKKSINVLKKGMDLHQIFDALEEAVGEAKQLAEMRQRYVQDIHYTDAGVSAHPAGASVDPRVMVLYTDVTELIGIEERRDELVNRLLGGDDWSKHPLKTVSIVGFGGLGKTTLAKAAYDKIKAKFDCDAFVSVSQSPNMKKVFKDILYGLDKYKYGSIFNATMDERQLIDVLIDFLTNKRYLIVIDDIWDEKSWQLIKCALSKNSLGSRLITTTRIIGVCEASCSSTEDMYIMKPLCNDVSRRLFHKRIFSSEKGCPNELVQVSEDILQKCGGVPLAIITMASLLACNGQIKGRDQWCTLLNSIGRGLTEDRSVEEMKKILLFSYYDLPSYLKPCLLYLSIFPEDHKIMRCNLVWKWISEGFVYSEKQETGLYELGDNYFNELVNRSLIQPIGIDIEEKVKACRVHDMVLDLIRSLASEENFVTILDGSEKRMITSQSMVRRLSIRNRKVDVANIRMAQVRSLTISTNDIVPQVLNVSNFQVLRVLDLEGCTLSDIRHLGSLLHLRYLRIMHYGVEKLPKEIGKLQLLQTLDISGTCIEDLKSVLQLRRLMRLCIGGNMKLPSGIRNLTSLEVLVRLTVAGNLNLYLVKELGHLTKLRVLEISLEYVNESMCKAFVESINNLHKLEMLDIGVDGSRVDLMHVAWVPHLQLRKLRFRSPRYSFLTLPSWINPSSLPVLPWLQILLYEVKPEDMQIIGMLPALRYLMLEADAMKSREGVVEMSMVTPDSFPCVTECYLRYIHMVPSMFPRGAAPRLERLYFAFQAQCISRLNFDLSMGHLPSLMAVNVELLTAEATNTEVMEAKAALRAVADEHPNRPCLHIYG</sequence>
<proteinExistence type="predicted"/>
<keyword evidence="2" id="KW-1185">Reference proteome</keyword>
<organism evidence="1 2">
    <name type="scientific">Avena sativa</name>
    <name type="common">Oat</name>
    <dbReference type="NCBI Taxonomy" id="4498"/>
    <lineage>
        <taxon>Eukaryota</taxon>
        <taxon>Viridiplantae</taxon>
        <taxon>Streptophyta</taxon>
        <taxon>Embryophyta</taxon>
        <taxon>Tracheophyta</taxon>
        <taxon>Spermatophyta</taxon>
        <taxon>Magnoliopsida</taxon>
        <taxon>Liliopsida</taxon>
        <taxon>Poales</taxon>
        <taxon>Poaceae</taxon>
        <taxon>BOP clade</taxon>
        <taxon>Pooideae</taxon>
        <taxon>Poodae</taxon>
        <taxon>Poeae</taxon>
        <taxon>Poeae Chloroplast Group 1 (Aveneae type)</taxon>
        <taxon>Aveninae</taxon>
        <taxon>Avena</taxon>
    </lineage>
</organism>
<dbReference type="EnsemblPlants" id="AVESA.00010b.r2.5AG0860660.2">
    <property type="protein sequence ID" value="AVESA.00010b.r2.5AG0860660.2.CDS"/>
    <property type="gene ID" value="AVESA.00010b.r2.5AG0860660"/>
</dbReference>
<reference evidence="1" key="2">
    <citation type="submission" date="2025-09" db="UniProtKB">
        <authorList>
            <consortium name="EnsemblPlants"/>
        </authorList>
    </citation>
    <scope>IDENTIFICATION</scope>
</reference>
<reference evidence="1" key="1">
    <citation type="submission" date="2021-05" db="EMBL/GenBank/DDBJ databases">
        <authorList>
            <person name="Scholz U."/>
            <person name="Mascher M."/>
            <person name="Fiebig A."/>
        </authorList>
    </citation>
    <scope>NUCLEOTIDE SEQUENCE [LARGE SCALE GENOMIC DNA]</scope>
</reference>
<evidence type="ECO:0000313" key="2">
    <source>
        <dbReference type="Proteomes" id="UP001732700"/>
    </source>
</evidence>
<protein>
    <submittedName>
        <fullName evidence="1">Uncharacterized protein</fullName>
    </submittedName>
</protein>
<evidence type="ECO:0000313" key="1">
    <source>
        <dbReference type="EnsemblPlants" id="AVESA.00010b.r2.5AG0860660.2.CDS"/>
    </source>
</evidence>